<keyword evidence="6 11" id="KW-0547">Nucleotide-binding</keyword>
<dbReference type="HAMAP" id="MF_00109">
    <property type="entry name" value="Shikimate_kinase"/>
    <property type="match status" value="1"/>
</dbReference>
<dbReference type="GO" id="GO:0005737">
    <property type="term" value="C:cytoplasm"/>
    <property type="evidence" value="ECO:0007669"/>
    <property type="project" value="UniProtKB-SubCell"/>
</dbReference>
<dbReference type="PROSITE" id="PS01128">
    <property type="entry name" value="SHIKIMATE_KINASE"/>
    <property type="match status" value="1"/>
</dbReference>
<dbReference type="InterPro" id="IPR022893">
    <property type="entry name" value="Shikimate_DH_fam"/>
</dbReference>
<feature type="binding site" evidence="11">
    <location>
        <position position="325"/>
    </location>
    <ligand>
        <name>substrate</name>
    </ligand>
</feature>
<keyword evidence="9 11" id="KW-0057">Aromatic amino acid biosynthesis</keyword>
<dbReference type="Gene3D" id="3.40.50.300">
    <property type="entry name" value="P-loop containing nucleotide triphosphate hydrolases"/>
    <property type="match status" value="1"/>
</dbReference>
<dbReference type="PANTHER" id="PTHR21089">
    <property type="entry name" value="SHIKIMATE DEHYDROGENASE"/>
    <property type="match status" value="1"/>
</dbReference>
<evidence type="ECO:0000256" key="10">
    <source>
        <dbReference type="ARBA" id="ARBA00048567"/>
    </source>
</evidence>
<dbReference type="InterPro" id="IPR000623">
    <property type="entry name" value="Shikimate_kinase/TSH1"/>
</dbReference>
<evidence type="ECO:0000256" key="1">
    <source>
        <dbReference type="ARBA" id="ARBA00004842"/>
    </source>
</evidence>
<comment type="caution">
    <text evidence="13">The sequence shown here is derived from an EMBL/GenBank/DDBJ whole genome shotgun (WGS) entry which is preliminary data.</text>
</comment>
<feature type="domain" description="Shikimate dehydrogenase substrate binding N-terminal" evidence="12">
    <location>
        <begin position="4"/>
        <end position="77"/>
    </location>
</feature>
<dbReference type="EMBL" id="DVOH01000016">
    <property type="protein sequence ID" value="HIU99890.1"/>
    <property type="molecule type" value="Genomic_DNA"/>
</dbReference>
<name>A0A9D1SXN7_9FIRM</name>
<keyword evidence="11" id="KW-0460">Magnesium</keyword>
<evidence type="ECO:0000256" key="3">
    <source>
        <dbReference type="ARBA" id="ARBA00012154"/>
    </source>
</evidence>
<comment type="similarity">
    <text evidence="11">Belongs to the shikimate kinase family.</text>
</comment>
<dbReference type="PANTHER" id="PTHR21089:SF1">
    <property type="entry name" value="BIFUNCTIONAL 3-DEHYDROQUINATE DEHYDRATASE_SHIKIMATE DEHYDROGENASE, CHLOROPLASTIC"/>
    <property type="match status" value="1"/>
</dbReference>
<dbReference type="InterPro" id="IPR023000">
    <property type="entry name" value="Shikimate_kinase_CS"/>
</dbReference>
<dbReference type="Proteomes" id="UP000886891">
    <property type="component" value="Unassembled WGS sequence"/>
</dbReference>
<feature type="binding site" evidence="11">
    <location>
        <position position="303"/>
    </location>
    <ligand>
        <name>substrate</name>
    </ligand>
</feature>
<dbReference type="SUPFAM" id="SSF52540">
    <property type="entry name" value="P-loop containing nucleoside triphosphate hydrolases"/>
    <property type="match status" value="1"/>
</dbReference>
<dbReference type="CDD" id="cd01065">
    <property type="entry name" value="NAD_bind_Shikimate_DH"/>
    <property type="match status" value="1"/>
</dbReference>
<comment type="pathway">
    <text evidence="1 11">Metabolic intermediate biosynthesis; chorismate biosynthesis; chorismate from D-erythrose 4-phosphate and phosphoenolpyruvate: step 5/7.</text>
</comment>
<evidence type="ECO:0000256" key="4">
    <source>
        <dbReference type="ARBA" id="ARBA00022605"/>
    </source>
</evidence>
<comment type="cofactor">
    <cofactor evidence="11">
        <name>Mg(2+)</name>
        <dbReference type="ChEBI" id="CHEBI:18420"/>
    </cofactor>
    <text evidence="11">Binds 1 Mg(2+) ion per subunit.</text>
</comment>
<dbReference type="EC" id="2.7.1.71" evidence="3 11"/>
<keyword evidence="11" id="KW-0479">Metal-binding</keyword>
<feature type="binding site" evidence="11">
    <location>
        <begin position="257"/>
        <end position="262"/>
    </location>
    <ligand>
        <name>ATP</name>
        <dbReference type="ChEBI" id="CHEBI:30616"/>
    </ligand>
</feature>
<dbReference type="AlphaFoldDB" id="A0A9D1SXN7"/>
<dbReference type="InterPro" id="IPR031322">
    <property type="entry name" value="Shikimate/glucono_kinase"/>
</dbReference>
<dbReference type="GO" id="GO:0009423">
    <property type="term" value="P:chorismate biosynthetic process"/>
    <property type="evidence" value="ECO:0007669"/>
    <property type="project" value="UniProtKB-UniRule"/>
</dbReference>
<organism evidence="13 14">
    <name type="scientific">Candidatus Stercoripulliclostridium merdipullorum</name>
    <dbReference type="NCBI Taxonomy" id="2840952"/>
    <lineage>
        <taxon>Bacteria</taxon>
        <taxon>Bacillati</taxon>
        <taxon>Bacillota</taxon>
        <taxon>Clostridia</taxon>
        <taxon>Eubacteriales</taxon>
        <taxon>Candidatus Stercoripulliclostridium</taxon>
    </lineage>
</organism>
<dbReference type="GO" id="GO:0019632">
    <property type="term" value="P:shikimate metabolic process"/>
    <property type="evidence" value="ECO:0007669"/>
    <property type="project" value="TreeGrafter"/>
</dbReference>
<dbReference type="Pfam" id="PF01202">
    <property type="entry name" value="SKI"/>
    <property type="match status" value="1"/>
</dbReference>
<dbReference type="GO" id="GO:0009073">
    <property type="term" value="P:aromatic amino acid family biosynthetic process"/>
    <property type="evidence" value="ECO:0007669"/>
    <property type="project" value="UniProtKB-KW"/>
</dbReference>
<proteinExistence type="inferred from homology"/>
<accession>A0A9D1SXN7</accession>
<keyword evidence="11" id="KW-0963">Cytoplasm</keyword>
<keyword evidence="7 11" id="KW-0418">Kinase</keyword>
<reference evidence="13" key="1">
    <citation type="submission" date="2020-10" db="EMBL/GenBank/DDBJ databases">
        <authorList>
            <person name="Gilroy R."/>
        </authorList>
    </citation>
    <scope>NUCLEOTIDE SEQUENCE</scope>
    <source>
        <strain evidence="13">23406</strain>
    </source>
</reference>
<reference evidence="13" key="2">
    <citation type="journal article" date="2021" name="PeerJ">
        <title>Extensive microbial diversity within the chicken gut microbiome revealed by metagenomics and culture.</title>
        <authorList>
            <person name="Gilroy R."/>
            <person name="Ravi A."/>
            <person name="Getino M."/>
            <person name="Pursley I."/>
            <person name="Horton D.L."/>
            <person name="Alikhan N.F."/>
            <person name="Baker D."/>
            <person name="Gharbi K."/>
            <person name="Hall N."/>
            <person name="Watson M."/>
            <person name="Adriaenssens E.M."/>
            <person name="Foster-Nyarko E."/>
            <person name="Jarju S."/>
            <person name="Secka A."/>
            <person name="Antonio M."/>
            <person name="Oren A."/>
            <person name="Chaudhuri R.R."/>
            <person name="La Ragione R."/>
            <person name="Hildebrand F."/>
            <person name="Pallen M.J."/>
        </authorList>
    </citation>
    <scope>NUCLEOTIDE SEQUENCE</scope>
    <source>
        <strain evidence="13">23406</strain>
    </source>
</reference>
<comment type="subcellular location">
    <subcellularLocation>
        <location evidence="11">Cytoplasm</location>
    </subcellularLocation>
</comment>
<comment type="subunit">
    <text evidence="11">Monomer.</text>
</comment>
<feature type="binding site" evidence="11">
    <location>
        <position position="261"/>
    </location>
    <ligand>
        <name>Mg(2+)</name>
        <dbReference type="ChEBI" id="CHEBI:18420"/>
    </ligand>
</feature>
<evidence type="ECO:0000313" key="14">
    <source>
        <dbReference type="Proteomes" id="UP000886891"/>
    </source>
</evidence>
<dbReference type="PRINTS" id="PR01100">
    <property type="entry name" value="SHIKIMTKNASE"/>
</dbReference>
<dbReference type="Gene3D" id="3.40.50.10860">
    <property type="entry name" value="Leucine Dehydrogenase, chain A, domain 1"/>
    <property type="match status" value="1"/>
</dbReference>
<dbReference type="GO" id="GO:0008652">
    <property type="term" value="P:amino acid biosynthetic process"/>
    <property type="evidence" value="ECO:0007669"/>
    <property type="project" value="UniProtKB-KW"/>
</dbReference>
<sequence length="404" mass="43593">MYGLIGNPLGHSYSAMIHKKLGYDYALQEVEPEALEAFVKSRRFTGYNVTIPYKRAIMPLLDVIDKTAEAVGAVNTVIDRAGVRTGYNTDLDGMAYAMRSAGIRLRDKSVVILGTGGTSHTAVALVRREGARKVTIVSRKGEWNYDNYAALTDTEIVINTTPVGMYPDNGSRPVDLAVFPRLEGVFDAVYNPLKTRLILQAESLGAKCAGGLKMLVAQAVYARNLFLEEAGDDALIETVYDALLKEVRNLVLVGMPGSGKSTIGFQLARFYGMPFVDVDRLIERNAGKTVAAIFDAEGEAGFRQRERRAIEAVSKRKGIVIATGGGAVCDAENRLQLRGNGTIIYLKRDAQALATDGRPLSSSLEKLCEMEAVRAPIYASVADFTVDNNGGIGATVAAVLKELG</sequence>
<evidence type="ECO:0000256" key="8">
    <source>
        <dbReference type="ARBA" id="ARBA00022840"/>
    </source>
</evidence>
<evidence type="ECO:0000256" key="7">
    <source>
        <dbReference type="ARBA" id="ARBA00022777"/>
    </source>
</evidence>
<evidence type="ECO:0000313" key="13">
    <source>
        <dbReference type="EMBL" id="HIU99890.1"/>
    </source>
</evidence>
<feature type="binding site" evidence="11">
    <location>
        <position position="358"/>
    </location>
    <ligand>
        <name>ATP</name>
        <dbReference type="ChEBI" id="CHEBI:30616"/>
    </ligand>
</feature>
<feature type="binding site" evidence="11">
    <location>
        <position position="279"/>
    </location>
    <ligand>
        <name>substrate</name>
    </ligand>
</feature>
<evidence type="ECO:0000256" key="9">
    <source>
        <dbReference type="ARBA" id="ARBA00023141"/>
    </source>
</evidence>
<gene>
    <name evidence="11" type="primary">aroK</name>
    <name evidence="13" type="ORF">IAB14_02100</name>
</gene>
<keyword evidence="4 11" id="KW-0028">Amino-acid biosynthesis</keyword>
<comment type="function">
    <text evidence="11">Catalyzes the specific phosphorylation of the 3-hydroxyl group of shikimic acid using ATP as a cosubstrate.</text>
</comment>
<dbReference type="Pfam" id="PF08501">
    <property type="entry name" value="Shikimate_dh_N"/>
    <property type="match status" value="1"/>
</dbReference>
<dbReference type="GO" id="GO:0005524">
    <property type="term" value="F:ATP binding"/>
    <property type="evidence" value="ECO:0007669"/>
    <property type="project" value="UniProtKB-UniRule"/>
</dbReference>
<dbReference type="InterPro" id="IPR027417">
    <property type="entry name" value="P-loop_NTPase"/>
</dbReference>
<dbReference type="Gene3D" id="3.40.50.720">
    <property type="entry name" value="NAD(P)-binding Rossmann-like Domain"/>
    <property type="match status" value="1"/>
</dbReference>
<keyword evidence="5 11" id="KW-0808">Transferase</keyword>
<comment type="pathway">
    <text evidence="2">Metabolic intermediate biosynthesis; chorismate biosynthesis; chorismate from D-erythrose 4-phosphate and phosphoenolpyruvate: step 4/7.</text>
</comment>
<dbReference type="GO" id="GO:0004765">
    <property type="term" value="F:shikimate kinase activity"/>
    <property type="evidence" value="ECO:0007669"/>
    <property type="project" value="UniProtKB-UniRule"/>
</dbReference>
<evidence type="ECO:0000256" key="6">
    <source>
        <dbReference type="ARBA" id="ARBA00022741"/>
    </source>
</evidence>
<keyword evidence="8 11" id="KW-0067">ATP-binding</keyword>
<comment type="catalytic activity">
    <reaction evidence="10 11">
        <text>shikimate + ATP = 3-phosphoshikimate + ADP + H(+)</text>
        <dbReference type="Rhea" id="RHEA:13121"/>
        <dbReference type="ChEBI" id="CHEBI:15378"/>
        <dbReference type="ChEBI" id="CHEBI:30616"/>
        <dbReference type="ChEBI" id="CHEBI:36208"/>
        <dbReference type="ChEBI" id="CHEBI:145989"/>
        <dbReference type="ChEBI" id="CHEBI:456216"/>
        <dbReference type="EC" id="2.7.1.71"/>
    </reaction>
</comment>
<dbReference type="SUPFAM" id="SSF51735">
    <property type="entry name" value="NAD(P)-binding Rossmann-fold domains"/>
    <property type="match status" value="1"/>
</dbReference>
<feature type="binding site" evidence="11">
    <location>
        <position position="374"/>
    </location>
    <ligand>
        <name>substrate</name>
    </ligand>
</feature>
<dbReference type="GO" id="GO:0000287">
    <property type="term" value="F:magnesium ion binding"/>
    <property type="evidence" value="ECO:0007669"/>
    <property type="project" value="UniProtKB-UniRule"/>
</dbReference>
<evidence type="ECO:0000256" key="11">
    <source>
        <dbReference type="HAMAP-Rule" id="MF_00109"/>
    </source>
</evidence>
<dbReference type="InterPro" id="IPR046346">
    <property type="entry name" value="Aminoacid_DH-like_N_sf"/>
</dbReference>
<protein>
    <recommendedName>
        <fullName evidence="3 11">Shikimate kinase</fullName>
        <shortName evidence="11">SK</shortName>
        <ecNumber evidence="3 11">2.7.1.71</ecNumber>
    </recommendedName>
</protein>
<dbReference type="InterPro" id="IPR013708">
    <property type="entry name" value="Shikimate_DH-bd_N"/>
</dbReference>
<dbReference type="GO" id="GO:0004764">
    <property type="term" value="F:shikimate 3-dehydrogenase (NADP+) activity"/>
    <property type="evidence" value="ECO:0007669"/>
    <property type="project" value="InterPro"/>
</dbReference>
<evidence type="ECO:0000259" key="12">
    <source>
        <dbReference type="Pfam" id="PF08501"/>
    </source>
</evidence>
<evidence type="ECO:0000256" key="5">
    <source>
        <dbReference type="ARBA" id="ARBA00022679"/>
    </source>
</evidence>
<dbReference type="SUPFAM" id="SSF53223">
    <property type="entry name" value="Aminoacid dehydrogenase-like, N-terminal domain"/>
    <property type="match status" value="1"/>
</dbReference>
<dbReference type="InterPro" id="IPR036291">
    <property type="entry name" value="NAD(P)-bd_dom_sf"/>
</dbReference>
<evidence type="ECO:0000256" key="2">
    <source>
        <dbReference type="ARBA" id="ARBA00004871"/>
    </source>
</evidence>
<comment type="caution">
    <text evidence="11">Lacks conserved residue(s) required for the propagation of feature annotation.</text>
</comment>
<dbReference type="CDD" id="cd00464">
    <property type="entry name" value="SK"/>
    <property type="match status" value="1"/>
</dbReference>